<dbReference type="Proteomes" id="UP001175211">
    <property type="component" value="Unassembled WGS sequence"/>
</dbReference>
<dbReference type="AlphaFoldDB" id="A0AA39NK97"/>
<reference evidence="1" key="1">
    <citation type="submission" date="2023-06" db="EMBL/GenBank/DDBJ databases">
        <authorList>
            <consortium name="Lawrence Berkeley National Laboratory"/>
            <person name="Ahrendt S."/>
            <person name="Sahu N."/>
            <person name="Indic B."/>
            <person name="Wong-Bajracharya J."/>
            <person name="Merenyi Z."/>
            <person name="Ke H.-M."/>
            <person name="Monk M."/>
            <person name="Kocsube S."/>
            <person name="Drula E."/>
            <person name="Lipzen A."/>
            <person name="Balint B."/>
            <person name="Henrissat B."/>
            <person name="Andreopoulos B."/>
            <person name="Martin F.M."/>
            <person name="Harder C.B."/>
            <person name="Rigling D."/>
            <person name="Ford K.L."/>
            <person name="Foster G.D."/>
            <person name="Pangilinan J."/>
            <person name="Papanicolaou A."/>
            <person name="Barry K."/>
            <person name="LaButti K."/>
            <person name="Viragh M."/>
            <person name="Koriabine M."/>
            <person name="Yan M."/>
            <person name="Riley R."/>
            <person name="Champramary S."/>
            <person name="Plett K.L."/>
            <person name="Tsai I.J."/>
            <person name="Slot J."/>
            <person name="Sipos G."/>
            <person name="Plett J."/>
            <person name="Nagy L.G."/>
            <person name="Grigoriev I.V."/>
        </authorList>
    </citation>
    <scope>NUCLEOTIDE SEQUENCE</scope>
    <source>
        <strain evidence="1">CCBAS 213</strain>
    </source>
</reference>
<dbReference type="EMBL" id="JAUEPS010000003">
    <property type="protein sequence ID" value="KAK0467089.1"/>
    <property type="molecule type" value="Genomic_DNA"/>
</dbReference>
<comment type="caution">
    <text evidence="1">The sequence shown here is derived from an EMBL/GenBank/DDBJ whole genome shotgun (WGS) entry which is preliminary data.</text>
</comment>
<evidence type="ECO:0000313" key="1">
    <source>
        <dbReference type="EMBL" id="KAK0467089.1"/>
    </source>
</evidence>
<gene>
    <name evidence="1" type="ORF">EV420DRAFT_664942</name>
</gene>
<dbReference type="RefSeq" id="XP_060337681.1">
    <property type="nucleotide sequence ID" value="XM_060482982.1"/>
</dbReference>
<organism evidence="1 2">
    <name type="scientific">Armillaria tabescens</name>
    <name type="common">Ringless honey mushroom</name>
    <name type="synonym">Agaricus tabescens</name>
    <dbReference type="NCBI Taxonomy" id="1929756"/>
    <lineage>
        <taxon>Eukaryota</taxon>
        <taxon>Fungi</taxon>
        <taxon>Dikarya</taxon>
        <taxon>Basidiomycota</taxon>
        <taxon>Agaricomycotina</taxon>
        <taxon>Agaricomycetes</taxon>
        <taxon>Agaricomycetidae</taxon>
        <taxon>Agaricales</taxon>
        <taxon>Marasmiineae</taxon>
        <taxon>Physalacriaceae</taxon>
        <taxon>Desarmillaria</taxon>
    </lineage>
</organism>
<proteinExistence type="predicted"/>
<protein>
    <submittedName>
        <fullName evidence="1">Uncharacterized protein</fullName>
    </submittedName>
</protein>
<dbReference type="InterPro" id="IPR008949">
    <property type="entry name" value="Isoprenoid_synthase_dom_sf"/>
</dbReference>
<name>A0AA39NK97_ARMTA</name>
<dbReference type="Gene3D" id="1.10.600.10">
    <property type="entry name" value="Farnesyl Diphosphate Synthase"/>
    <property type="match status" value="1"/>
</dbReference>
<dbReference type="GeneID" id="85366530"/>
<accession>A0AA39NK97</accession>
<evidence type="ECO:0000313" key="2">
    <source>
        <dbReference type="Proteomes" id="UP001175211"/>
    </source>
</evidence>
<sequence>MSTRFPSSKTPKRDFIEMASTTLPTNVIREIGESARLLLDRCSVENADAALIVDTETLELFTPYINHGIDTVTIGYNYIQDIKCRIYIVLYMACFFYFDDKFTPEYTASDHVTQDLFACVIGKSSPADPLQRLFCYLMTEAPICFPNHPASNIVITGTLNLVTSASLDYRTQDMKMPASAKRYTMFTRSISGVADVMGVFIFPASVR</sequence>
<keyword evidence="2" id="KW-1185">Reference proteome</keyword>